<keyword evidence="2" id="KW-0456">Lyase</keyword>
<evidence type="ECO:0000259" key="3">
    <source>
        <dbReference type="Pfam" id="PF05683"/>
    </source>
</evidence>
<protein>
    <submittedName>
        <fullName evidence="4">Fe-S-containing hydro-lyase</fullName>
    </submittedName>
</protein>
<evidence type="ECO:0000256" key="1">
    <source>
        <dbReference type="ARBA" id="ARBA00008876"/>
    </source>
</evidence>
<dbReference type="GO" id="GO:0016836">
    <property type="term" value="F:hydro-lyase activity"/>
    <property type="evidence" value="ECO:0007669"/>
    <property type="project" value="InterPro"/>
</dbReference>
<dbReference type="InterPro" id="IPR004647">
    <property type="entry name" value="Fe-S_hydro-lyase_TtdB-typ_cat"/>
</dbReference>
<sequence length="183" mass="19003">MAKQITTPLTKDVVKTLKAGERVLITGEIYTARDAAHKRMIEALAAGEPLPFDVKDKIIYYAGPAPAKPGEVIGSCGPTTSGRVDAYTPALLDLGLTGMLGKGERSAEVVASMQKNCAVYFAAIGGAGALIAKSVKAAEPVAYEDLGAEAIVKLTVENLSATVVIDCAGNNAYESGRAAYREV</sequence>
<proteinExistence type="inferred from homology"/>
<feature type="domain" description="Fe-S hydro-lyase tartrate dehydratase beta-type catalytic" evidence="3">
    <location>
        <begin position="6"/>
        <end position="175"/>
    </location>
</feature>
<dbReference type="InterPro" id="IPR036660">
    <property type="entry name" value="Fe-S_hydroAse_TtdB_cat_sf"/>
</dbReference>
<dbReference type="EMBL" id="DVOF01000056">
    <property type="protein sequence ID" value="HIV02295.1"/>
    <property type="molecule type" value="Genomic_DNA"/>
</dbReference>
<organism evidence="4 5">
    <name type="scientific">Candidatus Aphodoplasma excrementigallinarum</name>
    <dbReference type="NCBI Taxonomy" id="2840673"/>
    <lineage>
        <taxon>Bacteria</taxon>
        <taxon>Bacillati</taxon>
        <taxon>Bacillota</taxon>
        <taxon>Clostridia</taxon>
        <taxon>Eubacteriales</taxon>
        <taxon>Candidatus Aphodoplasma</taxon>
    </lineage>
</organism>
<name>A0A9D1NFU3_9FIRM</name>
<dbReference type="Pfam" id="PF05683">
    <property type="entry name" value="Fumerase_C"/>
    <property type="match status" value="1"/>
</dbReference>
<dbReference type="NCBIfam" id="NF005310">
    <property type="entry name" value="PRK06842.1"/>
    <property type="match status" value="1"/>
</dbReference>
<dbReference type="PANTHER" id="PTHR43351">
    <property type="entry name" value="L(+)-TARTRATE DEHYDRATASE SUBUNIT BETA"/>
    <property type="match status" value="1"/>
</dbReference>
<comment type="caution">
    <text evidence="4">The sequence shown here is derived from an EMBL/GenBank/DDBJ whole genome shotgun (WGS) entry which is preliminary data.</text>
</comment>
<dbReference type="PANTHER" id="PTHR43351:SF2">
    <property type="entry name" value="L(+)-TARTRATE DEHYDRATASE SUBUNIT BETA-RELATED"/>
    <property type="match status" value="1"/>
</dbReference>
<accession>A0A9D1NFU3</accession>
<gene>
    <name evidence="4" type="ORF">IAC74_01875</name>
</gene>
<evidence type="ECO:0000256" key="2">
    <source>
        <dbReference type="ARBA" id="ARBA00023239"/>
    </source>
</evidence>
<reference evidence="4" key="1">
    <citation type="submission" date="2020-10" db="EMBL/GenBank/DDBJ databases">
        <authorList>
            <person name="Gilroy R."/>
        </authorList>
    </citation>
    <scope>NUCLEOTIDE SEQUENCE</scope>
    <source>
        <strain evidence="4">4920</strain>
    </source>
</reference>
<dbReference type="NCBIfam" id="TIGR00723">
    <property type="entry name" value="ttdB_fumA_fumB"/>
    <property type="match status" value="1"/>
</dbReference>
<dbReference type="Proteomes" id="UP000886743">
    <property type="component" value="Unassembled WGS sequence"/>
</dbReference>
<dbReference type="SUPFAM" id="SSF117457">
    <property type="entry name" value="FumA C-terminal domain-like"/>
    <property type="match status" value="1"/>
</dbReference>
<comment type="similarity">
    <text evidence="1">Belongs to the class-I fumarase family.</text>
</comment>
<dbReference type="Gene3D" id="3.20.130.10">
    <property type="entry name" value="Fe-S hydro-lyase, tartrate dehydratase beta-type, catalytic domain"/>
    <property type="match status" value="1"/>
</dbReference>
<evidence type="ECO:0000313" key="5">
    <source>
        <dbReference type="Proteomes" id="UP000886743"/>
    </source>
</evidence>
<dbReference type="AlphaFoldDB" id="A0A9D1NFU3"/>
<evidence type="ECO:0000313" key="4">
    <source>
        <dbReference type="EMBL" id="HIV02295.1"/>
    </source>
</evidence>
<reference evidence="4" key="2">
    <citation type="journal article" date="2021" name="PeerJ">
        <title>Extensive microbial diversity within the chicken gut microbiome revealed by metagenomics and culture.</title>
        <authorList>
            <person name="Gilroy R."/>
            <person name="Ravi A."/>
            <person name="Getino M."/>
            <person name="Pursley I."/>
            <person name="Horton D.L."/>
            <person name="Alikhan N.F."/>
            <person name="Baker D."/>
            <person name="Gharbi K."/>
            <person name="Hall N."/>
            <person name="Watson M."/>
            <person name="Adriaenssens E.M."/>
            <person name="Foster-Nyarko E."/>
            <person name="Jarju S."/>
            <person name="Secka A."/>
            <person name="Antonio M."/>
            <person name="Oren A."/>
            <person name="Chaudhuri R.R."/>
            <person name="La Ragione R."/>
            <person name="Hildebrand F."/>
            <person name="Pallen M.J."/>
        </authorList>
    </citation>
    <scope>NUCLEOTIDE SEQUENCE</scope>
    <source>
        <strain evidence="4">4920</strain>
    </source>
</reference>